<evidence type="ECO:0000256" key="1">
    <source>
        <dbReference type="SAM" id="MobiDB-lite"/>
    </source>
</evidence>
<comment type="caution">
    <text evidence="2">The sequence shown here is derived from an EMBL/GenBank/DDBJ whole genome shotgun (WGS) entry which is preliminary data.</text>
</comment>
<dbReference type="AlphaFoldDB" id="A0AAD5WYH0"/>
<evidence type="ECO:0000313" key="2">
    <source>
        <dbReference type="EMBL" id="KAJ3026005.1"/>
    </source>
</evidence>
<reference evidence="2" key="1">
    <citation type="submission" date="2020-05" db="EMBL/GenBank/DDBJ databases">
        <title>Phylogenomic resolution of chytrid fungi.</title>
        <authorList>
            <person name="Stajich J.E."/>
            <person name="Amses K."/>
            <person name="Simmons R."/>
            <person name="Seto K."/>
            <person name="Myers J."/>
            <person name="Bonds A."/>
            <person name="Quandt C.A."/>
            <person name="Barry K."/>
            <person name="Liu P."/>
            <person name="Grigoriev I."/>
            <person name="Longcore J.E."/>
            <person name="James T.Y."/>
        </authorList>
    </citation>
    <scope>NUCLEOTIDE SEQUENCE</scope>
    <source>
        <strain evidence="2">JEL0318</strain>
    </source>
</reference>
<evidence type="ECO:0000313" key="3">
    <source>
        <dbReference type="Proteomes" id="UP001212841"/>
    </source>
</evidence>
<feature type="non-terminal residue" evidence="2">
    <location>
        <position position="290"/>
    </location>
</feature>
<feature type="region of interest" description="Disordered" evidence="1">
    <location>
        <begin position="1"/>
        <end position="48"/>
    </location>
</feature>
<keyword evidence="3" id="KW-1185">Reference proteome</keyword>
<organism evidence="2 3">
    <name type="scientific">Rhizophlyctis rosea</name>
    <dbReference type="NCBI Taxonomy" id="64517"/>
    <lineage>
        <taxon>Eukaryota</taxon>
        <taxon>Fungi</taxon>
        <taxon>Fungi incertae sedis</taxon>
        <taxon>Chytridiomycota</taxon>
        <taxon>Chytridiomycota incertae sedis</taxon>
        <taxon>Chytridiomycetes</taxon>
        <taxon>Rhizophlyctidales</taxon>
        <taxon>Rhizophlyctidaceae</taxon>
        <taxon>Rhizophlyctis</taxon>
    </lineage>
</organism>
<dbReference type="Proteomes" id="UP001212841">
    <property type="component" value="Unassembled WGS sequence"/>
</dbReference>
<proteinExistence type="predicted"/>
<feature type="compositionally biased region" description="Low complexity" evidence="1">
    <location>
        <begin position="147"/>
        <end position="164"/>
    </location>
</feature>
<feature type="compositionally biased region" description="Low complexity" evidence="1">
    <location>
        <begin position="8"/>
        <end position="38"/>
    </location>
</feature>
<dbReference type="EMBL" id="JADGJD010003065">
    <property type="protein sequence ID" value="KAJ3026005.1"/>
    <property type="molecule type" value="Genomic_DNA"/>
</dbReference>
<sequence>MHAQSFHTTTTTITRTTTPLTTSTPPSITAQSSQLSLPPLSPHHRLRGLISRGAGGNVEAEGSLQDLRKAVEGSVFGRKRRKASLKGEEEEEWIFGRPEGIDEDTGDQFHKAFEEMVALGVKVHEKSVLAEGDKGVFGGSRKVGTPLSRGSQSRLGSSKSKTSTNPHTSVENLAAPKRRSKRENPSQTHHASILVTGRAGRAALSATLKSRRQDRLEACKTVEGHRQVGKMVDMDVNVCAKFGVAGRRTRPVWEGIVPYLWYKDAATLVREHYRQKTKTQQQPDPQVQAR</sequence>
<accession>A0AAD5WYH0</accession>
<feature type="region of interest" description="Disordered" evidence="1">
    <location>
        <begin position="134"/>
        <end position="192"/>
    </location>
</feature>
<gene>
    <name evidence="2" type="ORF">HK097_006547</name>
</gene>
<protein>
    <submittedName>
        <fullName evidence="2">Uncharacterized protein</fullName>
    </submittedName>
</protein>
<name>A0AAD5WYH0_9FUNG</name>